<sequence length="169" mass="19799">MEQIELAKKAIAGDETALLQILKQEESTHYRIAFSYLKNEHDSLEAIQEFTFCCFRKIHTVKQAEFLNTWLIRVLLNVCSDIQKKKRRYELRNDVAEGTFQNDDNHLELSEAISKLTPKQQQLIYLKYYCDLKNKEIAKEMHISEGTVKSRLHTALKKLRFLFSEGGQS</sequence>
<dbReference type="Proteomes" id="UP000279909">
    <property type="component" value="Unassembled WGS sequence"/>
</dbReference>
<dbReference type="InterPro" id="IPR014284">
    <property type="entry name" value="RNA_pol_sigma-70_dom"/>
</dbReference>
<comment type="caution">
    <text evidence="7">The sequence shown here is derived from an EMBL/GenBank/DDBJ whole genome shotgun (WGS) entry which is preliminary data.</text>
</comment>
<evidence type="ECO:0000259" key="6">
    <source>
        <dbReference type="Pfam" id="PF08281"/>
    </source>
</evidence>
<dbReference type="GO" id="GO:0006352">
    <property type="term" value="P:DNA-templated transcription initiation"/>
    <property type="evidence" value="ECO:0007669"/>
    <property type="project" value="InterPro"/>
</dbReference>
<dbReference type="CDD" id="cd06171">
    <property type="entry name" value="Sigma70_r4"/>
    <property type="match status" value="1"/>
</dbReference>
<dbReference type="EMBL" id="RHLQ01000008">
    <property type="protein sequence ID" value="RND00334.1"/>
    <property type="molecule type" value="Genomic_DNA"/>
</dbReference>
<proteinExistence type="inferred from homology"/>
<evidence type="ECO:0000256" key="2">
    <source>
        <dbReference type="ARBA" id="ARBA00023015"/>
    </source>
</evidence>
<accession>A0A3M8HD04</accession>
<dbReference type="InterPro" id="IPR013325">
    <property type="entry name" value="RNA_pol_sigma_r2"/>
</dbReference>
<dbReference type="Pfam" id="PF08281">
    <property type="entry name" value="Sigma70_r4_2"/>
    <property type="match status" value="1"/>
</dbReference>
<dbReference type="Gene3D" id="1.10.10.10">
    <property type="entry name" value="Winged helix-like DNA-binding domain superfamily/Winged helix DNA-binding domain"/>
    <property type="match status" value="1"/>
</dbReference>
<dbReference type="SUPFAM" id="SSF88946">
    <property type="entry name" value="Sigma2 domain of RNA polymerase sigma factors"/>
    <property type="match status" value="1"/>
</dbReference>
<dbReference type="InterPro" id="IPR039425">
    <property type="entry name" value="RNA_pol_sigma-70-like"/>
</dbReference>
<dbReference type="InterPro" id="IPR036388">
    <property type="entry name" value="WH-like_DNA-bd_sf"/>
</dbReference>
<gene>
    <name evidence="7" type="ORF">EC501_04815</name>
</gene>
<comment type="similarity">
    <text evidence="1">Belongs to the sigma-70 factor family. ECF subfamily.</text>
</comment>
<evidence type="ECO:0000256" key="1">
    <source>
        <dbReference type="ARBA" id="ARBA00010641"/>
    </source>
</evidence>
<dbReference type="InterPro" id="IPR007627">
    <property type="entry name" value="RNA_pol_sigma70_r2"/>
</dbReference>
<dbReference type="InterPro" id="IPR013249">
    <property type="entry name" value="RNA_pol_sigma70_r4_t2"/>
</dbReference>
<keyword evidence="8" id="KW-1185">Reference proteome</keyword>
<dbReference type="RefSeq" id="WP_122971168.1">
    <property type="nucleotide sequence ID" value="NZ_RHLQ01000008.1"/>
</dbReference>
<dbReference type="PANTHER" id="PTHR43133:SF51">
    <property type="entry name" value="RNA POLYMERASE SIGMA FACTOR"/>
    <property type="match status" value="1"/>
</dbReference>
<evidence type="ECO:0000256" key="4">
    <source>
        <dbReference type="ARBA" id="ARBA00023163"/>
    </source>
</evidence>
<dbReference type="Pfam" id="PF04542">
    <property type="entry name" value="Sigma70_r2"/>
    <property type="match status" value="1"/>
</dbReference>
<evidence type="ECO:0000256" key="3">
    <source>
        <dbReference type="ARBA" id="ARBA00023082"/>
    </source>
</evidence>
<feature type="domain" description="RNA polymerase sigma factor 70 region 4 type 2" evidence="6">
    <location>
        <begin position="107"/>
        <end position="159"/>
    </location>
</feature>
<feature type="domain" description="RNA polymerase sigma-70 region 2" evidence="5">
    <location>
        <begin position="30"/>
        <end position="88"/>
    </location>
</feature>
<evidence type="ECO:0000259" key="5">
    <source>
        <dbReference type="Pfam" id="PF04542"/>
    </source>
</evidence>
<dbReference type="AlphaFoldDB" id="A0A3M8HD04"/>
<evidence type="ECO:0000313" key="8">
    <source>
        <dbReference type="Proteomes" id="UP000279909"/>
    </source>
</evidence>
<dbReference type="GO" id="GO:0016987">
    <property type="term" value="F:sigma factor activity"/>
    <property type="evidence" value="ECO:0007669"/>
    <property type="project" value="UniProtKB-KW"/>
</dbReference>
<dbReference type="InterPro" id="IPR013324">
    <property type="entry name" value="RNA_pol_sigma_r3/r4-like"/>
</dbReference>
<dbReference type="NCBIfam" id="TIGR02937">
    <property type="entry name" value="sigma70-ECF"/>
    <property type="match status" value="1"/>
</dbReference>
<reference evidence="7 8" key="1">
    <citation type="journal article" date="2014" name="Int. J. Syst. Evol. Microbiol.">
        <title>Lysinibacillus halotolerans sp. nov., isolated from saline-alkaline soil.</title>
        <authorList>
            <person name="Kong D."/>
            <person name="Wang Y."/>
            <person name="Zhao B."/>
            <person name="Li Y."/>
            <person name="Song J."/>
            <person name="Zhai Y."/>
            <person name="Zhang C."/>
            <person name="Wang H."/>
            <person name="Chen X."/>
            <person name="Zhao B."/>
            <person name="Ruan Z."/>
        </authorList>
    </citation>
    <scope>NUCLEOTIDE SEQUENCE [LARGE SCALE GENOMIC DNA]</scope>
    <source>
        <strain evidence="7 8">MCCC 1A12703</strain>
    </source>
</reference>
<keyword evidence="3" id="KW-0731">Sigma factor</keyword>
<dbReference type="SUPFAM" id="SSF88659">
    <property type="entry name" value="Sigma3 and sigma4 domains of RNA polymerase sigma factors"/>
    <property type="match status" value="1"/>
</dbReference>
<dbReference type="PANTHER" id="PTHR43133">
    <property type="entry name" value="RNA POLYMERASE ECF-TYPE SIGMA FACTO"/>
    <property type="match status" value="1"/>
</dbReference>
<dbReference type="Gene3D" id="1.10.1740.10">
    <property type="match status" value="1"/>
</dbReference>
<keyword evidence="4" id="KW-0804">Transcription</keyword>
<keyword evidence="2" id="KW-0805">Transcription regulation</keyword>
<dbReference type="GO" id="GO:0003677">
    <property type="term" value="F:DNA binding"/>
    <property type="evidence" value="ECO:0007669"/>
    <property type="project" value="InterPro"/>
</dbReference>
<dbReference type="OrthoDB" id="9782703at2"/>
<organism evidence="7 8">
    <name type="scientific">Lysinibacillus halotolerans</name>
    <dbReference type="NCBI Taxonomy" id="1368476"/>
    <lineage>
        <taxon>Bacteria</taxon>
        <taxon>Bacillati</taxon>
        <taxon>Bacillota</taxon>
        <taxon>Bacilli</taxon>
        <taxon>Bacillales</taxon>
        <taxon>Bacillaceae</taxon>
        <taxon>Lysinibacillus</taxon>
    </lineage>
</organism>
<name>A0A3M8HD04_9BACI</name>
<protein>
    <submittedName>
        <fullName evidence="7">Sigma-70 family RNA polymerase sigma factor</fullName>
    </submittedName>
</protein>
<evidence type="ECO:0000313" key="7">
    <source>
        <dbReference type="EMBL" id="RND00334.1"/>
    </source>
</evidence>